<comment type="caution">
    <text evidence="2">The sequence shown here is derived from an EMBL/GenBank/DDBJ whole genome shotgun (WGS) entry which is preliminary data.</text>
</comment>
<feature type="region of interest" description="Disordered" evidence="1">
    <location>
        <begin position="1"/>
        <end position="32"/>
    </location>
</feature>
<dbReference type="Proteomes" id="UP000324222">
    <property type="component" value="Unassembled WGS sequence"/>
</dbReference>
<dbReference type="AlphaFoldDB" id="A0A5B7IVD1"/>
<evidence type="ECO:0000256" key="1">
    <source>
        <dbReference type="SAM" id="MobiDB-lite"/>
    </source>
</evidence>
<sequence>MLSGHLQGPKKQVYDLPRTQRHTPAGLAQSSHTRYTCCCTHLQRKKRINSLKKRFGAFMYTTTIVFRRQCERVHLERHWRKADAHFC</sequence>
<name>A0A5B7IVD1_PORTR</name>
<evidence type="ECO:0000313" key="2">
    <source>
        <dbReference type="EMBL" id="MPC85636.1"/>
    </source>
</evidence>
<dbReference type="EMBL" id="VSRR010069040">
    <property type="protein sequence ID" value="MPC85636.1"/>
    <property type="molecule type" value="Genomic_DNA"/>
</dbReference>
<accession>A0A5B7IVD1</accession>
<gene>
    <name evidence="2" type="ORF">E2C01_080418</name>
</gene>
<reference evidence="2 3" key="1">
    <citation type="submission" date="2019-05" db="EMBL/GenBank/DDBJ databases">
        <title>Another draft genome of Portunus trituberculatus and its Hox gene families provides insights of decapod evolution.</title>
        <authorList>
            <person name="Jeong J.-H."/>
            <person name="Song I."/>
            <person name="Kim S."/>
            <person name="Choi T."/>
            <person name="Kim D."/>
            <person name="Ryu S."/>
            <person name="Kim W."/>
        </authorList>
    </citation>
    <scope>NUCLEOTIDE SEQUENCE [LARGE SCALE GENOMIC DNA]</scope>
    <source>
        <tissue evidence="2">Muscle</tissue>
    </source>
</reference>
<protein>
    <submittedName>
        <fullName evidence="2">Uncharacterized protein</fullName>
    </submittedName>
</protein>
<organism evidence="2 3">
    <name type="scientific">Portunus trituberculatus</name>
    <name type="common">Swimming crab</name>
    <name type="synonym">Neptunus trituberculatus</name>
    <dbReference type="NCBI Taxonomy" id="210409"/>
    <lineage>
        <taxon>Eukaryota</taxon>
        <taxon>Metazoa</taxon>
        <taxon>Ecdysozoa</taxon>
        <taxon>Arthropoda</taxon>
        <taxon>Crustacea</taxon>
        <taxon>Multicrustacea</taxon>
        <taxon>Malacostraca</taxon>
        <taxon>Eumalacostraca</taxon>
        <taxon>Eucarida</taxon>
        <taxon>Decapoda</taxon>
        <taxon>Pleocyemata</taxon>
        <taxon>Brachyura</taxon>
        <taxon>Eubrachyura</taxon>
        <taxon>Portunoidea</taxon>
        <taxon>Portunidae</taxon>
        <taxon>Portuninae</taxon>
        <taxon>Portunus</taxon>
    </lineage>
</organism>
<keyword evidence="3" id="KW-1185">Reference proteome</keyword>
<evidence type="ECO:0000313" key="3">
    <source>
        <dbReference type="Proteomes" id="UP000324222"/>
    </source>
</evidence>
<proteinExistence type="predicted"/>